<keyword evidence="5" id="KW-0963">Cytoplasm</keyword>
<protein>
    <recommendedName>
        <fullName evidence="4 15">6-phosphofructokinase</fullName>
        <ecNumber evidence="4 15">2.7.1.11</ecNumber>
    </recommendedName>
    <alternativeName>
        <fullName evidence="15">Phosphohexokinase</fullName>
    </alternativeName>
</protein>
<evidence type="ECO:0000256" key="15">
    <source>
        <dbReference type="PIRNR" id="PIRNR000533"/>
    </source>
</evidence>
<dbReference type="InParanoid" id="B3S470"/>
<dbReference type="InterPro" id="IPR009161">
    <property type="entry name" value="6-Pfructokinase_euk"/>
</dbReference>
<keyword evidence="9 15" id="KW-0547">Nucleotide-binding</keyword>
<dbReference type="GO" id="GO:0061621">
    <property type="term" value="P:canonical glycolysis"/>
    <property type="evidence" value="ECO:0000318"/>
    <property type="project" value="GO_Central"/>
</dbReference>
<keyword evidence="12" id="KW-0460">Magnesium</keyword>
<feature type="domain" description="Phosphofructokinase" evidence="16">
    <location>
        <begin position="26"/>
        <end position="330"/>
    </location>
</feature>
<evidence type="ECO:0000256" key="1">
    <source>
        <dbReference type="ARBA" id="ARBA00001946"/>
    </source>
</evidence>
<dbReference type="PRINTS" id="PR00476">
    <property type="entry name" value="PHFRCTKINASE"/>
</dbReference>
<evidence type="ECO:0000256" key="13">
    <source>
        <dbReference type="ARBA" id="ARBA00023152"/>
    </source>
</evidence>
<evidence type="ECO:0000256" key="6">
    <source>
        <dbReference type="ARBA" id="ARBA00022533"/>
    </source>
</evidence>
<dbReference type="FunCoup" id="B3S470">
    <property type="interactions" value="1579"/>
</dbReference>
<dbReference type="GO" id="GO:0070095">
    <property type="term" value="F:fructose-6-phosphate binding"/>
    <property type="evidence" value="ECO:0000318"/>
    <property type="project" value="GO_Central"/>
</dbReference>
<evidence type="ECO:0000256" key="8">
    <source>
        <dbReference type="ARBA" id="ARBA00022723"/>
    </source>
</evidence>
<dbReference type="PIRSF" id="PIRSF000533">
    <property type="entry name" value="ATP_PFK_euk"/>
    <property type="match status" value="1"/>
</dbReference>
<sequence>MESKETREDQQQCDHGTKSNAPTKCIAVITSGGDAQGMNAAVRAAVRMAIYNDARVFAVHEGYQGLVEGEDFIKEMTWSNFLIVLILKGGTIIGTARCQEFRAKEGRIKAAKNLVGRGISNLMVIGGDGSLTGANLFRREWTELLTILIERGEIPENSLIEYPVLNIVGLVGSIDNDFCGTKMTIGADSALHRILECANAIITTASSHRRTFVLEVMGRRCGYLALISGLAIGADWIFIPEVPPEDGWEERMCAQLKAARNVGNRLNIIVLAEGAVDIHGNAITAEQVKQILVKYAQQDTRITVLGHVQRGGSPSAFDRILGCRMGAEAVLSLLESTVDTTPFVIGLQGNDMIRVPLMECVEKTRNLAKAMDEHNFEAALDLRNFGNTLSIFKGCNYYSPIPCDQKFRICIMAVGAPAAGMNAAIRSVTRLSINQGHEVFCIRDGFEGLLSDTDNVQKMEWVTVHDWIAKGGCDIGTKRTLPSVNMEKIAAGFKKYKFHGLVIIGGFEAFKSATQLLEARNTFEAFAIPIIVIPATLSNNVPGTDYSLGTDTSLNVIVEVCYHRIRQSATAANHRVFVVETMGGNCGYLATMAGLASGADAAYIFEEKYNINDLQGDVAHMIAKFKQDKIHRGLLLTNEFCSRNYDTDFITRLFADEGKEYFTTRKNVLGHVQQGGYPSPFDRVLSSRFAYAATSFLIREIKNNIRGDGVMNASHPSTVALVGSQNRSLRISPVTDLMAVADFDKRIPKQQWWMRLRPLMRILAHHKQTFQRELRPENADTE</sequence>
<evidence type="ECO:0000256" key="10">
    <source>
        <dbReference type="ARBA" id="ARBA00022777"/>
    </source>
</evidence>
<evidence type="ECO:0000259" key="16">
    <source>
        <dbReference type="Pfam" id="PF00365"/>
    </source>
</evidence>
<dbReference type="HOGENOM" id="CLU_011053_0_0_1"/>
<dbReference type="Gene3D" id="3.40.50.460">
    <property type="entry name" value="Phosphofructokinase domain"/>
    <property type="match status" value="2"/>
</dbReference>
<keyword evidence="10 15" id="KW-0418">Kinase</keyword>
<comment type="similarity">
    <text evidence="15">Belongs to the phosphofructokinase type A (PFKA) family. ATP-dependent PFK group I subfamily. Eukaryotic two domain clade "E" sub-subfamily.</text>
</comment>
<dbReference type="Pfam" id="PF00365">
    <property type="entry name" value="PFK"/>
    <property type="match status" value="2"/>
</dbReference>
<dbReference type="InterPro" id="IPR035966">
    <property type="entry name" value="PKF_sf"/>
</dbReference>
<keyword evidence="6" id="KW-0021">Allosteric enzyme</keyword>
<comment type="pathway">
    <text evidence="3 15">Carbohydrate degradation; glycolysis; D-glyceraldehyde 3-phosphate and glycerone phosphate from D-glucose: step 3/4.</text>
</comment>
<evidence type="ECO:0000256" key="11">
    <source>
        <dbReference type="ARBA" id="ARBA00022840"/>
    </source>
</evidence>
<dbReference type="FunFam" id="3.40.50.460:FF:000008">
    <property type="entry name" value="ATP-dependent 6-phosphofructokinase"/>
    <property type="match status" value="1"/>
</dbReference>
<evidence type="ECO:0000256" key="7">
    <source>
        <dbReference type="ARBA" id="ARBA00022679"/>
    </source>
</evidence>
<comment type="cofactor">
    <cofactor evidence="1">
        <name>Mg(2+)</name>
        <dbReference type="ChEBI" id="CHEBI:18420"/>
    </cofactor>
</comment>
<dbReference type="InterPro" id="IPR022953">
    <property type="entry name" value="ATP_PFK"/>
</dbReference>
<keyword evidence="13 15" id="KW-0324">Glycolysis</keyword>
<dbReference type="GeneID" id="6756350"/>
<evidence type="ECO:0000256" key="12">
    <source>
        <dbReference type="ARBA" id="ARBA00022842"/>
    </source>
</evidence>
<evidence type="ECO:0000313" key="17">
    <source>
        <dbReference type="EMBL" id="EDV22403.1"/>
    </source>
</evidence>
<proteinExistence type="inferred from homology"/>
<name>B3S470_TRIAD</name>
<keyword evidence="18" id="KW-1185">Reference proteome</keyword>
<dbReference type="GO" id="GO:0003872">
    <property type="term" value="F:6-phosphofructokinase activity"/>
    <property type="evidence" value="ECO:0000318"/>
    <property type="project" value="GO_Central"/>
</dbReference>
<keyword evidence="11 15" id="KW-0067">ATP-binding</keyword>
<dbReference type="SUPFAM" id="SSF53784">
    <property type="entry name" value="Phosphofructokinase"/>
    <property type="match status" value="2"/>
</dbReference>
<dbReference type="PROSITE" id="PS00433">
    <property type="entry name" value="PHOSPHOFRUCTOKINASE"/>
    <property type="match status" value="2"/>
</dbReference>
<dbReference type="EMBL" id="DS985249">
    <property type="protein sequence ID" value="EDV22403.1"/>
    <property type="molecule type" value="Genomic_DNA"/>
</dbReference>
<dbReference type="RefSeq" id="XP_002114947.1">
    <property type="nucleotide sequence ID" value="XM_002114911.1"/>
</dbReference>
<evidence type="ECO:0000256" key="3">
    <source>
        <dbReference type="ARBA" id="ARBA00004679"/>
    </source>
</evidence>
<dbReference type="UniPathway" id="UPA00109">
    <property type="reaction ID" value="UER00182"/>
</dbReference>
<evidence type="ECO:0000256" key="2">
    <source>
        <dbReference type="ARBA" id="ARBA00004496"/>
    </source>
</evidence>
<dbReference type="GO" id="GO:0006002">
    <property type="term" value="P:fructose 6-phosphate metabolic process"/>
    <property type="evidence" value="ECO:0000318"/>
    <property type="project" value="GO_Central"/>
</dbReference>
<evidence type="ECO:0000256" key="5">
    <source>
        <dbReference type="ARBA" id="ARBA00022490"/>
    </source>
</evidence>
<dbReference type="PANTHER" id="PTHR13697">
    <property type="entry name" value="PHOSPHOFRUCTOKINASE"/>
    <property type="match status" value="1"/>
</dbReference>
<dbReference type="InterPro" id="IPR000023">
    <property type="entry name" value="Phosphofructokinase_dom"/>
</dbReference>
<keyword evidence="7 15" id="KW-0808">Transferase</keyword>
<keyword evidence="8" id="KW-0479">Metal-binding</keyword>
<dbReference type="GO" id="GO:0046872">
    <property type="term" value="F:metal ion binding"/>
    <property type="evidence" value="ECO:0007669"/>
    <property type="project" value="UniProtKB-KW"/>
</dbReference>
<gene>
    <name evidence="17" type="ORF">TRIADDRAFT_28803</name>
</gene>
<comment type="catalytic activity">
    <reaction evidence="14 15">
        <text>beta-D-fructose 6-phosphate + ATP = beta-D-fructose 1,6-bisphosphate + ADP + H(+)</text>
        <dbReference type="Rhea" id="RHEA:16109"/>
        <dbReference type="ChEBI" id="CHEBI:15378"/>
        <dbReference type="ChEBI" id="CHEBI:30616"/>
        <dbReference type="ChEBI" id="CHEBI:32966"/>
        <dbReference type="ChEBI" id="CHEBI:57634"/>
        <dbReference type="ChEBI" id="CHEBI:456216"/>
        <dbReference type="EC" id="2.7.1.11"/>
    </reaction>
</comment>
<dbReference type="eggNOG" id="KOG2440">
    <property type="taxonomic scope" value="Eukaryota"/>
</dbReference>
<dbReference type="GO" id="GO:0030388">
    <property type="term" value="P:fructose 1,6-bisphosphate metabolic process"/>
    <property type="evidence" value="ECO:0000318"/>
    <property type="project" value="GO_Central"/>
</dbReference>
<feature type="domain" description="Phosphofructokinase" evidence="16">
    <location>
        <begin position="408"/>
        <end position="696"/>
    </location>
</feature>
<dbReference type="AlphaFoldDB" id="B3S470"/>
<dbReference type="PANTHER" id="PTHR13697:SF4">
    <property type="entry name" value="ATP-DEPENDENT 6-PHOSPHOFRUCTOKINASE"/>
    <property type="match status" value="1"/>
</dbReference>
<organism evidence="17 18">
    <name type="scientific">Trichoplax adhaerens</name>
    <name type="common">Trichoplax reptans</name>
    <dbReference type="NCBI Taxonomy" id="10228"/>
    <lineage>
        <taxon>Eukaryota</taxon>
        <taxon>Metazoa</taxon>
        <taxon>Placozoa</taxon>
        <taxon>Uniplacotomia</taxon>
        <taxon>Trichoplacea</taxon>
        <taxon>Trichoplacidae</taxon>
        <taxon>Trichoplax</taxon>
    </lineage>
</organism>
<dbReference type="KEGG" id="tad:TRIADDRAFT_28803"/>
<dbReference type="Gene3D" id="3.40.50.450">
    <property type="match status" value="2"/>
</dbReference>
<dbReference type="Proteomes" id="UP000009022">
    <property type="component" value="Unassembled WGS sequence"/>
</dbReference>
<dbReference type="CTD" id="6756350"/>
<evidence type="ECO:0000256" key="4">
    <source>
        <dbReference type="ARBA" id="ARBA00012055"/>
    </source>
</evidence>
<dbReference type="PhylomeDB" id="B3S470"/>
<evidence type="ECO:0000256" key="9">
    <source>
        <dbReference type="ARBA" id="ARBA00022741"/>
    </source>
</evidence>
<dbReference type="EC" id="2.7.1.11" evidence="4 15"/>
<dbReference type="OrthoDB" id="537915at2759"/>
<evidence type="ECO:0000256" key="14">
    <source>
        <dbReference type="ARBA" id="ARBA00048070"/>
    </source>
</evidence>
<dbReference type="OMA" id="EWQDQMC"/>
<accession>B3S470</accession>
<dbReference type="GO" id="GO:0005945">
    <property type="term" value="C:6-phosphofructokinase complex"/>
    <property type="evidence" value="ECO:0000318"/>
    <property type="project" value="GO_Central"/>
</dbReference>
<reference evidence="17 18" key="1">
    <citation type="journal article" date="2008" name="Nature">
        <title>The Trichoplax genome and the nature of placozoans.</title>
        <authorList>
            <person name="Srivastava M."/>
            <person name="Begovic E."/>
            <person name="Chapman J."/>
            <person name="Putnam N.H."/>
            <person name="Hellsten U."/>
            <person name="Kawashima T."/>
            <person name="Kuo A."/>
            <person name="Mitros T."/>
            <person name="Salamov A."/>
            <person name="Carpenter M.L."/>
            <person name="Signorovitch A.Y."/>
            <person name="Moreno M.A."/>
            <person name="Kamm K."/>
            <person name="Grimwood J."/>
            <person name="Schmutz J."/>
            <person name="Shapiro H."/>
            <person name="Grigoriev I.V."/>
            <person name="Buss L.W."/>
            <person name="Schierwater B."/>
            <person name="Dellaporta S.L."/>
            <person name="Rokhsar D.S."/>
        </authorList>
    </citation>
    <scope>NUCLEOTIDE SEQUENCE [LARGE SCALE GENOMIC DNA]</scope>
    <source>
        <strain evidence="17 18">Grell-BS-1999</strain>
    </source>
</reference>
<dbReference type="STRING" id="10228.B3S470"/>
<dbReference type="NCBIfam" id="TIGR02478">
    <property type="entry name" value="6PF1K_euk"/>
    <property type="match status" value="1"/>
</dbReference>
<dbReference type="FunFam" id="3.40.50.460:FF:000003">
    <property type="entry name" value="ATP-dependent 6-phosphofructokinase"/>
    <property type="match status" value="1"/>
</dbReference>
<dbReference type="GO" id="GO:0005524">
    <property type="term" value="F:ATP binding"/>
    <property type="evidence" value="ECO:0007669"/>
    <property type="project" value="UniProtKB-KW"/>
</dbReference>
<evidence type="ECO:0000313" key="18">
    <source>
        <dbReference type="Proteomes" id="UP000009022"/>
    </source>
</evidence>
<dbReference type="InterPro" id="IPR015912">
    <property type="entry name" value="Phosphofructokinase_CS"/>
</dbReference>
<comment type="subcellular location">
    <subcellularLocation>
        <location evidence="2">Cytoplasm</location>
    </subcellularLocation>
</comment>